<sequence length="153" mass="17489">MKKLIIFPLLVLSLTSCDKDDKVDLTQEVEAKRLLQDITQTQKWQLVKMTGQIRNSETTGANMPWQEFYLFHPDGSFTKFMQRGGVSTSASGIYTYHRTSTESYLELFYPDYSDLIGSCTSAEPKETLVVHKNGLQSSWWACDGPGLWYEKVD</sequence>
<dbReference type="HOGENOM" id="CLU_146620_0_0_10"/>
<protein>
    <recommendedName>
        <fullName evidence="3">Lipoprotein</fullName>
    </recommendedName>
</protein>
<keyword evidence="2" id="KW-1185">Reference proteome</keyword>
<name>A0A0E3UZ11_9BACT</name>
<gene>
    <name evidence="1" type="ORF">PKOR_08755</name>
</gene>
<evidence type="ECO:0000313" key="2">
    <source>
        <dbReference type="Proteomes" id="UP000033109"/>
    </source>
</evidence>
<dbReference type="EMBL" id="CP009621">
    <property type="protein sequence ID" value="AKD05602.1"/>
    <property type="molecule type" value="Genomic_DNA"/>
</dbReference>
<organism evidence="1 2">
    <name type="scientific">Pontibacter korlensis</name>
    <dbReference type="NCBI Taxonomy" id="400092"/>
    <lineage>
        <taxon>Bacteria</taxon>
        <taxon>Pseudomonadati</taxon>
        <taxon>Bacteroidota</taxon>
        <taxon>Cytophagia</taxon>
        <taxon>Cytophagales</taxon>
        <taxon>Hymenobacteraceae</taxon>
        <taxon>Pontibacter</taxon>
    </lineage>
</organism>
<dbReference type="AlphaFoldDB" id="A0A0E3UZ11"/>
<accession>A0A0E3UZ11</accession>
<reference evidence="1 2" key="1">
    <citation type="journal article" date="2015" name="Sci. Rep.">
        <title>Unraveling adaptation of Pontibacter korlensis to radiation and infertility in desert through complete genome and comparative transcriptomic analysis.</title>
        <authorList>
            <person name="Dai J."/>
            <person name="Dai W."/>
            <person name="Qiu C."/>
            <person name="Yang Z."/>
            <person name="Zhang Y."/>
            <person name="Zhou M."/>
            <person name="Zhang L."/>
            <person name="Fang C."/>
            <person name="Gao Q."/>
            <person name="Yang Q."/>
            <person name="Li X."/>
            <person name="Wang Z."/>
            <person name="Wang Z."/>
            <person name="Jia Z."/>
            <person name="Chen X."/>
        </authorList>
    </citation>
    <scope>NUCLEOTIDE SEQUENCE [LARGE SCALE GENOMIC DNA]</scope>
    <source>
        <strain evidence="1 2">X14-1T</strain>
    </source>
</reference>
<dbReference type="PROSITE" id="PS51257">
    <property type="entry name" value="PROKAR_LIPOPROTEIN"/>
    <property type="match status" value="1"/>
</dbReference>
<evidence type="ECO:0008006" key="3">
    <source>
        <dbReference type="Google" id="ProtNLM"/>
    </source>
</evidence>
<dbReference type="KEGG" id="pko:PKOR_08755"/>
<proteinExistence type="predicted"/>
<dbReference type="PATRIC" id="fig|400092.3.peg.1923"/>
<evidence type="ECO:0000313" key="1">
    <source>
        <dbReference type="EMBL" id="AKD05602.1"/>
    </source>
</evidence>
<dbReference type="Proteomes" id="UP000033109">
    <property type="component" value="Chromosome"/>
</dbReference>